<evidence type="ECO:0000259" key="3">
    <source>
        <dbReference type="Pfam" id="PF20167"/>
    </source>
</evidence>
<evidence type="ECO:0000313" key="4">
    <source>
        <dbReference type="EMBL" id="GAU52011.1"/>
    </source>
</evidence>
<dbReference type="Pfam" id="PF20167">
    <property type="entry name" value="Transposase_32"/>
    <property type="match status" value="1"/>
</dbReference>
<feature type="domain" description="Reverse transcriptase Ty1/copia-type" evidence="2">
    <location>
        <begin position="11"/>
        <end position="60"/>
    </location>
</feature>
<keyword evidence="5" id="KW-1185">Reference proteome</keyword>
<accession>A0A2Z6P6L0</accession>
<evidence type="ECO:0000256" key="1">
    <source>
        <dbReference type="SAM" id="MobiDB-lite"/>
    </source>
</evidence>
<feature type="domain" description="Putative plant transposon protein" evidence="3">
    <location>
        <begin position="212"/>
        <end position="330"/>
    </location>
</feature>
<feature type="non-terminal residue" evidence="4">
    <location>
        <position position="340"/>
    </location>
</feature>
<proteinExistence type="predicted"/>
<dbReference type="Pfam" id="PF07727">
    <property type="entry name" value="RVT_2"/>
    <property type="match status" value="1"/>
</dbReference>
<dbReference type="AlphaFoldDB" id="A0A2Z6P6L0"/>
<feature type="compositionally biased region" description="Low complexity" evidence="1">
    <location>
        <begin position="91"/>
        <end position="123"/>
    </location>
</feature>
<dbReference type="InterPro" id="IPR013103">
    <property type="entry name" value="RVT_2"/>
</dbReference>
<dbReference type="EMBL" id="DF976729">
    <property type="protein sequence ID" value="GAU52011.1"/>
    <property type="molecule type" value="Genomic_DNA"/>
</dbReference>
<name>A0A2Z6P6L0_TRISU</name>
<evidence type="ECO:0000313" key="5">
    <source>
        <dbReference type="Proteomes" id="UP000242715"/>
    </source>
</evidence>
<sequence>MEEELLQFEKNQVWSLVPSPTNHSIIGTRWVFRNKLNQEGKVIRNKARLVAQRYNQQEAGVKNQKAHSNERIFITCDTSDEEQEDEVHVNSSSSPNSDSSKTISDPNPSSSSEKIPSPKPSKSNVDKITKEKGKEKVTEAKTKVSEPKKKVSQTRIMSINALIKDKFPLFEKKEEKKFRNKWRTRPIAAGRVFNFQAIEKQDLDLKSFTDFQGWFSFLQLKETYYPRLVQAFYFKAKFDSETNSIRSIVKGKEIVLTADFIGTLFKLPTDGFKSFGKDWYSQAGVTIEDVKEPLFYPGTPLDHYKTSNLKLLPKVFNIMSKGNIMPRQGKYDALGDNDLM</sequence>
<reference evidence="5" key="1">
    <citation type="journal article" date="2017" name="Front. Plant Sci.">
        <title>Climate Clever Clovers: New Paradigm to Reduce the Environmental Footprint of Ruminants by Breeding Low Methanogenic Forages Utilizing Haplotype Variation.</title>
        <authorList>
            <person name="Kaur P."/>
            <person name="Appels R."/>
            <person name="Bayer P.E."/>
            <person name="Keeble-Gagnere G."/>
            <person name="Wang J."/>
            <person name="Hirakawa H."/>
            <person name="Shirasawa K."/>
            <person name="Vercoe P."/>
            <person name="Stefanova K."/>
            <person name="Durmic Z."/>
            <person name="Nichols P."/>
            <person name="Revell C."/>
            <person name="Isobe S.N."/>
            <person name="Edwards D."/>
            <person name="Erskine W."/>
        </authorList>
    </citation>
    <scope>NUCLEOTIDE SEQUENCE [LARGE SCALE GENOMIC DNA]</scope>
    <source>
        <strain evidence="5">cv. Daliak</strain>
    </source>
</reference>
<evidence type="ECO:0000259" key="2">
    <source>
        <dbReference type="Pfam" id="PF07727"/>
    </source>
</evidence>
<protein>
    <submittedName>
        <fullName evidence="4">Uncharacterized protein</fullName>
    </submittedName>
</protein>
<feature type="region of interest" description="Disordered" evidence="1">
    <location>
        <begin position="79"/>
        <end position="149"/>
    </location>
</feature>
<feature type="compositionally biased region" description="Basic and acidic residues" evidence="1">
    <location>
        <begin position="124"/>
        <end position="149"/>
    </location>
</feature>
<dbReference type="InterPro" id="IPR046796">
    <property type="entry name" value="Transposase_32_dom"/>
</dbReference>
<dbReference type="Proteomes" id="UP000242715">
    <property type="component" value="Unassembled WGS sequence"/>
</dbReference>
<organism evidence="4 5">
    <name type="scientific">Trifolium subterraneum</name>
    <name type="common">Subterranean clover</name>
    <dbReference type="NCBI Taxonomy" id="3900"/>
    <lineage>
        <taxon>Eukaryota</taxon>
        <taxon>Viridiplantae</taxon>
        <taxon>Streptophyta</taxon>
        <taxon>Embryophyta</taxon>
        <taxon>Tracheophyta</taxon>
        <taxon>Spermatophyta</taxon>
        <taxon>Magnoliopsida</taxon>
        <taxon>eudicotyledons</taxon>
        <taxon>Gunneridae</taxon>
        <taxon>Pentapetalae</taxon>
        <taxon>rosids</taxon>
        <taxon>fabids</taxon>
        <taxon>Fabales</taxon>
        <taxon>Fabaceae</taxon>
        <taxon>Papilionoideae</taxon>
        <taxon>50 kb inversion clade</taxon>
        <taxon>NPAAA clade</taxon>
        <taxon>Hologalegina</taxon>
        <taxon>IRL clade</taxon>
        <taxon>Trifolieae</taxon>
        <taxon>Trifolium</taxon>
    </lineage>
</organism>
<dbReference type="OrthoDB" id="8048545at2759"/>
<gene>
    <name evidence="4" type="ORF">TSUD_418210</name>
</gene>